<dbReference type="PANTHER" id="PTHR10519:SF74">
    <property type="entry name" value="GAMMA-AMINOBUTYRIC ACID TYPE B RECEPTOR SUBUNIT 2"/>
    <property type="match status" value="1"/>
</dbReference>
<dbReference type="InterPro" id="IPR001828">
    <property type="entry name" value="ANF_lig-bd_rcpt"/>
</dbReference>
<evidence type="ECO:0000313" key="11">
    <source>
        <dbReference type="EMBL" id="AWP15847.1"/>
    </source>
</evidence>
<evidence type="ECO:0000313" key="12">
    <source>
        <dbReference type="Proteomes" id="UP000246464"/>
    </source>
</evidence>
<accession>A0A2U9CH36</accession>
<evidence type="ECO:0000256" key="2">
    <source>
        <dbReference type="ARBA" id="ARBA00022692"/>
    </source>
</evidence>
<dbReference type="GO" id="GO:0038039">
    <property type="term" value="C:G protein-coupled receptor heterodimeric complex"/>
    <property type="evidence" value="ECO:0007669"/>
    <property type="project" value="TreeGrafter"/>
</dbReference>
<proteinExistence type="predicted"/>
<name>A0A2U9CH36_SCOMX</name>
<dbReference type="InterPro" id="IPR028082">
    <property type="entry name" value="Peripla_BP_I"/>
</dbReference>
<dbReference type="PANTHER" id="PTHR10519">
    <property type="entry name" value="GABA-B RECEPTOR"/>
    <property type="match status" value="1"/>
</dbReference>
<keyword evidence="7" id="KW-0325">Glycoprotein</keyword>
<evidence type="ECO:0000256" key="6">
    <source>
        <dbReference type="ARBA" id="ARBA00023170"/>
    </source>
</evidence>
<dbReference type="AlphaFoldDB" id="A0A2U9CH36"/>
<reference evidence="11 12" key="1">
    <citation type="submission" date="2017-12" db="EMBL/GenBank/DDBJ databases">
        <title>Integrating genomic resources of turbot (Scophthalmus maximus) in depth evaluation of genetic and physical mapping variation across individuals.</title>
        <authorList>
            <person name="Martinez P."/>
        </authorList>
    </citation>
    <scope>NUCLEOTIDE SEQUENCE [LARGE SCALE GENOMIC DNA]</scope>
</reference>
<evidence type="ECO:0000256" key="4">
    <source>
        <dbReference type="ARBA" id="ARBA00023040"/>
    </source>
</evidence>
<feature type="non-terminal residue" evidence="11">
    <location>
        <position position="238"/>
    </location>
</feature>
<dbReference type="SUPFAM" id="SSF53822">
    <property type="entry name" value="Periplasmic binding protein-like I"/>
    <property type="match status" value="1"/>
</dbReference>
<feature type="signal peptide" evidence="9">
    <location>
        <begin position="1"/>
        <end position="21"/>
    </location>
</feature>
<dbReference type="GO" id="GO:0004965">
    <property type="term" value="F:G protein-coupled GABA receptor activity"/>
    <property type="evidence" value="ECO:0007669"/>
    <property type="project" value="InterPro"/>
</dbReference>
<keyword evidence="2" id="KW-0812">Transmembrane</keyword>
<dbReference type="Pfam" id="PF01094">
    <property type="entry name" value="ANF_receptor"/>
    <property type="match status" value="1"/>
</dbReference>
<sequence>MERSGRSLLLLCWLTVSLVTAQVRHPLPVLWMMPVGSGSGRENLTAGVTAAVTLALKDLTTRAAPLGNYEIQLQLLDSQCDPAQSLKALFDAMWAGPKYLMVFGGVCPSVTSLIARSLPALNLVQVSFDAPPPGPANRKWYGNLFSTMPSDRAVNQAAVKLLQRHKWTRVGIVTQETPRLLQMKKDLMRQLLKADVQTVSTESLSDDVCSSVKTLKDRDVRIIIGQFEEDSASEVFCC</sequence>
<comment type="subcellular location">
    <subcellularLocation>
        <location evidence="1">Membrane</location>
    </subcellularLocation>
</comment>
<dbReference type="Proteomes" id="UP000246464">
    <property type="component" value="Chromosome 16"/>
</dbReference>
<keyword evidence="5" id="KW-0472">Membrane</keyword>
<evidence type="ECO:0000256" key="1">
    <source>
        <dbReference type="ARBA" id="ARBA00004370"/>
    </source>
</evidence>
<dbReference type="EMBL" id="CP026258">
    <property type="protein sequence ID" value="AWP15847.1"/>
    <property type="molecule type" value="Genomic_DNA"/>
</dbReference>
<evidence type="ECO:0000259" key="10">
    <source>
        <dbReference type="Pfam" id="PF01094"/>
    </source>
</evidence>
<dbReference type="STRING" id="52904.ENSSMAP00000029443"/>
<protein>
    <submittedName>
        <fullName evidence="11">Putative gamma-aminobutyric acid type B receptor subunit 2-like</fullName>
    </submittedName>
</protein>
<dbReference type="InterPro" id="IPR002455">
    <property type="entry name" value="GPCR3_GABA-B"/>
</dbReference>
<evidence type="ECO:0000256" key="5">
    <source>
        <dbReference type="ARBA" id="ARBA00023136"/>
    </source>
</evidence>
<keyword evidence="6 11" id="KW-0675">Receptor</keyword>
<evidence type="ECO:0000256" key="3">
    <source>
        <dbReference type="ARBA" id="ARBA00022989"/>
    </source>
</evidence>
<evidence type="ECO:0000256" key="9">
    <source>
        <dbReference type="SAM" id="SignalP"/>
    </source>
</evidence>
<keyword evidence="8" id="KW-0807">Transducer</keyword>
<keyword evidence="9" id="KW-0732">Signal</keyword>
<keyword evidence="12" id="KW-1185">Reference proteome</keyword>
<feature type="chain" id="PRO_5015956851" evidence="9">
    <location>
        <begin position="22"/>
        <end position="238"/>
    </location>
</feature>
<evidence type="ECO:0000256" key="8">
    <source>
        <dbReference type="ARBA" id="ARBA00023224"/>
    </source>
</evidence>
<dbReference type="GO" id="GO:0007214">
    <property type="term" value="P:gamma-aminobutyric acid signaling pathway"/>
    <property type="evidence" value="ECO:0007669"/>
    <property type="project" value="TreeGrafter"/>
</dbReference>
<dbReference type="PRINTS" id="PR01176">
    <property type="entry name" value="GABABRECEPTR"/>
</dbReference>
<keyword evidence="3" id="KW-1133">Transmembrane helix</keyword>
<gene>
    <name evidence="11" type="ORF">SMAX5B_005550</name>
</gene>
<feature type="domain" description="Receptor ligand binding region" evidence="10">
    <location>
        <begin position="49"/>
        <end position="238"/>
    </location>
</feature>
<evidence type="ECO:0000256" key="7">
    <source>
        <dbReference type="ARBA" id="ARBA00023180"/>
    </source>
</evidence>
<keyword evidence="4" id="KW-0297">G-protein coupled receptor</keyword>
<organism evidence="11 12">
    <name type="scientific">Scophthalmus maximus</name>
    <name type="common">Turbot</name>
    <name type="synonym">Psetta maxima</name>
    <dbReference type="NCBI Taxonomy" id="52904"/>
    <lineage>
        <taxon>Eukaryota</taxon>
        <taxon>Metazoa</taxon>
        <taxon>Chordata</taxon>
        <taxon>Craniata</taxon>
        <taxon>Vertebrata</taxon>
        <taxon>Euteleostomi</taxon>
        <taxon>Actinopterygii</taxon>
        <taxon>Neopterygii</taxon>
        <taxon>Teleostei</taxon>
        <taxon>Neoteleostei</taxon>
        <taxon>Acanthomorphata</taxon>
        <taxon>Carangaria</taxon>
        <taxon>Pleuronectiformes</taxon>
        <taxon>Pleuronectoidei</taxon>
        <taxon>Scophthalmidae</taxon>
        <taxon>Scophthalmus</taxon>
    </lineage>
</organism>
<dbReference type="Gene3D" id="3.40.50.2300">
    <property type="match status" value="2"/>
</dbReference>